<dbReference type="InterPro" id="IPR053185">
    <property type="entry name" value="SET_domain_protein"/>
</dbReference>
<dbReference type="SMR" id="A0A194VUR8"/>
<dbReference type="PROSITE" id="PS50280">
    <property type="entry name" value="SET"/>
    <property type="match status" value="1"/>
</dbReference>
<dbReference type="AlphaFoldDB" id="A0A194VUR8"/>
<accession>A0A194VUR8</accession>
<dbReference type="EMBL" id="CM003100">
    <property type="protein sequence ID" value="KUI67658.1"/>
    <property type="molecule type" value="Genomic_DNA"/>
</dbReference>
<name>A0A194VUR8_CYTMA</name>
<keyword evidence="3" id="KW-1185">Reference proteome</keyword>
<dbReference type="InterPro" id="IPR046341">
    <property type="entry name" value="SET_dom_sf"/>
</dbReference>
<dbReference type="PANTHER" id="PTHR47332">
    <property type="entry name" value="SET DOMAIN-CONTAINING PROTEIN 5"/>
    <property type="match status" value="1"/>
</dbReference>
<evidence type="ECO:0000259" key="1">
    <source>
        <dbReference type="PROSITE" id="PS50280"/>
    </source>
</evidence>
<dbReference type="OrthoDB" id="1028014at2759"/>
<evidence type="ECO:0000313" key="2">
    <source>
        <dbReference type="EMBL" id="KUI67658.1"/>
    </source>
</evidence>
<dbReference type="SMART" id="SM00317">
    <property type="entry name" value="SET"/>
    <property type="match status" value="1"/>
</dbReference>
<dbReference type="SUPFAM" id="SSF82199">
    <property type="entry name" value="SET domain"/>
    <property type="match status" value="1"/>
</dbReference>
<dbReference type="Pfam" id="PF00856">
    <property type="entry name" value="SET"/>
    <property type="match status" value="1"/>
</dbReference>
<dbReference type="Gene3D" id="2.170.270.10">
    <property type="entry name" value="SET domain"/>
    <property type="match status" value="1"/>
</dbReference>
<dbReference type="Proteomes" id="UP000078559">
    <property type="component" value="Chromosome 3"/>
</dbReference>
<proteinExistence type="predicted"/>
<feature type="domain" description="SET" evidence="1">
    <location>
        <begin position="133"/>
        <end position="313"/>
    </location>
</feature>
<organism evidence="2 3">
    <name type="scientific">Cytospora mali</name>
    <name type="common">Apple Valsa canker fungus</name>
    <name type="synonym">Valsa mali</name>
    <dbReference type="NCBI Taxonomy" id="578113"/>
    <lineage>
        <taxon>Eukaryota</taxon>
        <taxon>Fungi</taxon>
        <taxon>Dikarya</taxon>
        <taxon>Ascomycota</taxon>
        <taxon>Pezizomycotina</taxon>
        <taxon>Sordariomycetes</taxon>
        <taxon>Sordariomycetidae</taxon>
        <taxon>Diaporthales</taxon>
        <taxon>Cytosporaceae</taxon>
        <taxon>Cytospora</taxon>
    </lineage>
</organism>
<reference evidence="2" key="1">
    <citation type="submission" date="2014-12" db="EMBL/GenBank/DDBJ databases">
        <title>Genome Sequence of Valsa Canker Pathogens Uncovers a Specific Adaption of Colonization on Woody Bark.</title>
        <authorList>
            <person name="Yin Z."/>
            <person name="Liu H."/>
            <person name="Gao X."/>
            <person name="Li Z."/>
            <person name="Song N."/>
            <person name="Ke X."/>
            <person name="Dai Q."/>
            <person name="Wu Y."/>
            <person name="Sun Y."/>
            <person name="Xu J.-R."/>
            <person name="Kang Z.K."/>
            <person name="Wang L."/>
            <person name="Huang L."/>
        </authorList>
    </citation>
    <scope>NUCLEOTIDE SEQUENCE [LARGE SCALE GENOMIC DNA]</scope>
    <source>
        <strain evidence="2">03-8</strain>
    </source>
</reference>
<sequence length="347" mass="39862">MRNTNTGPNPTDYTSFNSKAMDESEALRKVKGLVYVIVKRQDTTTPTSYMEFDEEPSPWELEKLLAAWAEDDDPLQDDQQDVIIFSKFRSTGVDLDTESFSSHLKCLLSAVPEDDPLKSSIQSELCLPRLKDDPFMIQEIPGKGQGVIATRRIPAGSIVLDDPFVLSIQEPSRAPTTEYDANNLLKLVLLQMLDQYTQLPVETRRQLASLHGHIKQGTSDWFYSVLRTAGVDITEPELDFVIRLYCIFNTNEFLKVAPGKSWTWRIRRLFLSTSRINHSCRPNMRSTQTTEGHKVVTAIRDIEPGEELTLKYLDHYPYSRREWEEVTERSWGFICNCPDCKWKAESR</sequence>
<dbReference type="PANTHER" id="PTHR47332:SF4">
    <property type="entry name" value="SET DOMAIN-CONTAINING PROTEIN 5"/>
    <property type="match status" value="1"/>
</dbReference>
<dbReference type="InterPro" id="IPR001214">
    <property type="entry name" value="SET_dom"/>
</dbReference>
<evidence type="ECO:0000313" key="3">
    <source>
        <dbReference type="Proteomes" id="UP000078559"/>
    </source>
</evidence>
<dbReference type="CDD" id="cd20071">
    <property type="entry name" value="SET_SMYD"/>
    <property type="match status" value="1"/>
</dbReference>
<gene>
    <name evidence="2" type="ORF">VM1G_03088</name>
</gene>
<protein>
    <recommendedName>
        <fullName evidence="1">SET domain-containing protein</fullName>
    </recommendedName>
</protein>